<gene>
    <name evidence="1" type="ORF">HX858_06305</name>
</gene>
<dbReference type="AlphaFoldDB" id="A0A7K4MVM1"/>
<accession>A0A7K4MVM1</accession>
<evidence type="ECO:0000313" key="2">
    <source>
        <dbReference type="Proteomes" id="UP000575480"/>
    </source>
</evidence>
<reference evidence="1 2" key="1">
    <citation type="journal article" date="2019" name="Environ. Microbiol.">
        <title>Genomics insights into ecotype formation of ammonia-oxidizing archaea in the deep ocean.</title>
        <authorList>
            <person name="Wang Y."/>
            <person name="Huang J.M."/>
            <person name="Cui G.J."/>
            <person name="Nunoura T."/>
            <person name="Takaki Y."/>
            <person name="Li W.L."/>
            <person name="Li J."/>
            <person name="Gao Z.M."/>
            <person name="Takai K."/>
            <person name="Zhang A.Q."/>
            <person name="Stepanauskas R."/>
        </authorList>
    </citation>
    <scope>NUCLEOTIDE SEQUENCE [LARGE SCALE GENOMIC DNA]</scope>
    <source>
        <strain evidence="1 2">L15a</strain>
    </source>
</reference>
<proteinExistence type="predicted"/>
<name>A0A7K4MVM1_9ARCH</name>
<protein>
    <submittedName>
        <fullName evidence="1">Uncharacterized protein</fullName>
    </submittedName>
</protein>
<dbReference type="Proteomes" id="UP000575480">
    <property type="component" value="Unassembled WGS sequence"/>
</dbReference>
<evidence type="ECO:0000313" key="1">
    <source>
        <dbReference type="EMBL" id="NWJ57346.1"/>
    </source>
</evidence>
<organism evidence="1 2">
    <name type="scientific">Marine Group I thaumarchaeote</name>
    <dbReference type="NCBI Taxonomy" id="2511932"/>
    <lineage>
        <taxon>Archaea</taxon>
        <taxon>Nitrososphaerota</taxon>
        <taxon>Marine Group I</taxon>
    </lineage>
</organism>
<sequence>MKAIIALQHYRDIIPESDFRKPEFEGVKFQTIYNEFVRLGIKGARNKNKVREDLHYYIELGFFGRIHDNETHKQPIFYQTHIGGDLKTDESLLDGLKFVKTLLDTKFEKINVEWKKLDKEKLFHKFRKRTKRGNLKPTKKLERWIMLFDHVIVITENLMWTRETMDYDMLKDDYSKLITDTIKELNTFAKKVHSTSKENERYVEAVFARMPFVMTF</sequence>
<dbReference type="EMBL" id="JACATH010000005">
    <property type="protein sequence ID" value="NWJ57346.1"/>
    <property type="molecule type" value="Genomic_DNA"/>
</dbReference>
<comment type="caution">
    <text evidence="1">The sequence shown here is derived from an EMBL/GenBank/DDBJ whole genome shotgun (WGS) entry which is preliminary data.</text>
</comment>